<evidence type="ECO:0000259" key="4">
    <source>
        <dbReference type="PROSITE" id="PS51462"/>
    </source>
</evidence>
<reference evidence="5 6" key="1">
    <citation type="journal article" date="2016" name="Nat. Commun.">
        <title>Thousands of microbial genomes shed light on interconnected biogeochemical processes in an aquifer system.</title>
        <authorList>
            <person name="Anantharaman K."/>
            <person name="Brown C.T."/>
            <person name="Hug L.A."/>
            <person name="Sharon I."/>
            <person name="Castelle C.J."/>
            <person name="Probst A.J."/>
            <person name="Thomas B.C."/>
            <person name="Singh A."/>
            <person name="Wilkins M.J."/>
            <person name="Karaoz U."/>
            <person name="Brodie E.L."/>
            <person name="Williams K.H."/>
            <person name="Hubbard S.S."/>
            <person name="Banfield J.F."/>
        </authorList>
    </citation>
    <scope>NUCLEOTIDE SEQUENCE [LARGE SCALE GENOMIC DNA]</scope>
</reference>
<dbReference type="PANTHER" id="PTHR43046">
    <property type="entry name" value="GDP-MANNOSE MANNOSYL HYDROLASE"/>
    <property type="match status" value="1"/>
</dbReference>
<accession>A0A1F4PPL0</accession>
<dbReference type="EMBL" id="METE01000002">
    <property type="protein sequence ID" value="OGB85559.1"/>
    <property type="molecule type" value="Genomic_DNA"/>
</dbReference>
<protein>
    <recommendedName>
        <fullName evidence="4">Nudix hydrolase domain-containing protein</fullName>
    </recommendedName>
</protein>
<evidence type="ECO:0000256" key="3">
    <source>
        <dbReference type="ARBA" id="ARBA00022842"/>
    </source>
</evidence>
<dbReference type="PRINTS" id="PR00502">
    <property type="entry name" value="NUDIXFAMILY"/>
</dbReference>
<evidence type="ECO:0000256" key="2">
    <source>
        <dbReference type="ARBA" id="ARBA00022801"/>
    </source>
</evidence>
<feature type="domain" description="Nudix hydrolase" evidence="4">
    <location>
        <begin position="34"/>
        <end position="175"/>
    </location>
</feature>
<dbReference type="AlphaFoldDB" id="A0A1F4PPL0"/>
<dbReference type="InterPro" id="IPR000086">
    <property type="entry name" value="NUDIX_hydrolase_dom"/>
</dbReference>
<evidence type="ECO:0000313" key="6">
    <source>
        <dbReference type="Proteomes" id="UP000179010"/>
    </source>
</evidence>
<comment type="cofactor">
    <cofactor evidence="1">
        <name>Mg(2+)</name>
        <dbReference type="ChEBI" id="CHEBI:18420"/>
    </cofactor>
</comment>
<evidence type="ECO:0000313" key="5">
    <source>
        <dbReference type="EMBL" id="OGB85559.1"/>
    </source>
</evidence>
<dbReference type="InterPro" id="IPR015797">
    <property type="entry name" value="NUDIX_hydrolase-like_dom_sf"/>
</dbReference>
<dbReference type="Pfam" id="PF00293">
    <property type="entry name" value="NUDIX"/>
    <property type="match status" value="1"/>
</dbReference>
<dbReference type="Gene3D" id="3.90.79.10">
    <property type="entry name" value="Nucleoside Triphosphate Pyrophosphohydrolase"/>
    <property type="match status" value="1"/>
</dbReference>
<dbReference type="PANTHER" id="PTHR43046:SF12">
    <property type="entry name" value="GDP-MANNOSE MANNOSYL HYDROLASE"/>
    <property type="match status" value="1"/>
</dbReference>
<comment type="caution">
    <text evidence="5">The sequence shown here is derived from an EMBL/GenBank/DDBJ whole genome shotgun (WGS) entry which is preliminary data.</text>
</comment>
<dbReference type="Proteomes" id="UP000179010">
    <property type="component" value="Unassembled WGS sequence"/>
</dbReference>
<dbReference type="InterPro" id="IPR020476">
    <property type="entry name" value="Nudix_hydrolase"/>
</dbReference>
<dbReference type="SUPFAM" id="SSF55811">
    <property type="entry name" value="Nudix"/>
    <property type="match status" value="1"/>
</dbReference>
<dbReference type="CDD" id="cd02883">
    <property type="entry name" value="NUDIX_Hydrolase"/>
    <property type="match status" value="1"/>
</dbReference>
<name>A0A1F4PPL0_UNCK3</name>
<keyword evidence="3" id="KW-0460">Magnesium</keyword>
<evidence type="ECO:0000256" key="1">
    <source>
        <dbReference type="ARBA" id="ARBA00001946"/>
    </source>
</evidence>
<organism evidence="5 6">
    <name type="scientific">candidate division Kazan bacterium RIFCSPLOWO2_01_FULL_48_13</name>
    <dbReference type="NCBI Taxonomy" id="1798539"/>
    <lineage>
        <taxon>Bacteria</taxon>
        <taxon>Bacteria division Kazan-3B-28</taxon>
    </lineage>
</organism>
<keyword evidence="2" id="KW-0378">Hydrolase</keyword>
<proteinExistence type="predicted"/>
<gene>
    <name evidence="5" type="ORF">A2994_00855</name>
</gene>
<dbReference type="PROSITE" id="PS51462">
    <property type="entry name" value="NUDIX"/>
    <property type="match status" value="1"/>
</dbReference>
<dbReference type="STRING" id="1798539.A2994_00855"/>
<dbReference type="GO" id="GO:0016787">
    <property type="term" value="F:hydrolase activity"/>
    <property type="evidence" value="ECO:0007669"/>
    <property type="project" value="UniProtKB-KW"/>
</dbReference>
<sequence>MQIWALFLYKYNPRKEKRPFSISDMIGEMANEDIYNLGIKALITNRAGQILLLQVNKQELIDENRAYWDIPGGRVKHGESIEQTLTQEIAEETKLQLKEFKYFDSILSKIRIPQHPGDTVGVGLILFIYRCAIVDENAPIALSREHSQYRWCTPAEASELLRVKYPASFTSKLSF</sequence>